<dbReference type="EMBL" id="MGIP01000005">
    <property type="protein sequence ID" value="OGM91870.1"/>
    <property type="molecule type" value="Genomic_DNA"/>
</dbReference>
<evidence type="ECO:0000256" key="16">
    <source>
        <dbReference type="RuleBase" id="RU003874"/>
    </source>
</evidence>
<evidence type="ECO:0000259" key="18">
    <source>
        <dbReference type="PROSITE" id="PS51192"/>
    </source>
</evidence>
<evidence type="ECO:0000259" key="19">
    <source>
        <dbReference type="PROSITE" id="PS51194"/>
    </source>
</evidence>
<evidence type="ECO:0000256" key="15">
    <source>
        <dbReference type="HAMAP-Rule" id="MF_01382"/>
    </source>
</evidence>
<evidence type="ECO:0000256" key="17">
    <source>
        <dbReference type="SAM" id="MobiDB-lite"/>
    </source>
</evidence>
<dbReference type="GO" id="GO:0046872">
    <property type="term" value="F:metal ion binding"/>
    <property type="evidence" value="ECO:0007669"/>
    <property type="project" value="UniProtKB-KW"/>
</dbReference>
<feature type="region of interest" description="Disordered" evidence="17">
    <location>
        <begin position="777"/>
        <end position="805"/>
    </location>
</feature>
<dbReference type="GO" id="GO:0008564">
    <property type="term" value="F:protein-exporting ATPase activity"/>
    <property type="evidence" value="ECO:0007669"/>
    <property type="project" value="UniProtKB-EC"/>
</dbReference>
<dbReference type="FunFam" id="3.40.50.300:FF:000429">
    <property type="entry name" value="Preprotein translocase subunit SecA"/>
    <property type="match status" value="1"/>
</dbReference>
<feature type="compositionally biased region" description="Low complexity" evidence="17">
    <location>
        <begin position="780"/>
        <end position="790"/>
    </location>
</feature>
<evidence type="ECO:0000256" key="2">
    <source>
        <dbReference type="ARBA" id="ARBA00004170"/>
    </source>
</evidence>
<dbReference type="InterPro" id="IPR027417">
    <property type="entry name" value="P-loop_NTPase"/>
</dbReference>
<dbReference type="InterPro" id="IPR014018">
    <property type="entry name" value="SecA_motor_DEAD"/>
</dbReference>
<evidence type="ECO:0000256" key="1">
    <source>
        <dbReference type="ARBA" id="ARBA00001947"/>
    </source>
</evidence>
<evidence type="ECO:0000256" key="9">
    <source>
        <dbReference type="ARBA" id="ARBA00022833"/>
    </source>
</evidence>
<evidence type="ECO:0000256" key="8">
    <source>
        <dbReference type="ARBA" id="ARBA00022741"/>
    </source>
</evidence>
<dbReference type="InterPro" id="IPR036670">
    <property type="entry name" value="SecA_X-link_sf"/>
</dbReference>
<keyword evidence="10 15" id="KW-0067">ATP-binding</keyword>
<dbReference type="Proteomes" id="UP000177029">
    <property type="component" value="Unassembled WGS sequence"/>
</dbReference>
<dbReference type="SMART" id="SM00958">
    <property type="entry name" value="SecA_PP_bind"/>
    <property type="match status" value="1"/>
</dbReference>
<dbReference type="GO" id="GO:0005829">
    <property type="term" value="C:cytosol"/>
    <property type="evidence" value="ECO:0007669"/>
    <property type="project" value="TreeGrafter"/>
</dbReference>
<evidence type="ECO:0000313" key="21">
    <source>
        <dbReference type="EMBL" id="OGM91870.1"/>
    </source>
</evidence>
<dbReference type="GO" id="GO:0005886">
    <property type="term" value="C:plasma membrane"/>
    <property type="evidence" value="ECO:0007669"/>
    <property type="project" value="UniProtKB-SubCell"/>
</dbReference>
<dbReference type="GO" id="GO:0006605">
    <property type="term" value="P:protein targeting"/>
    <property type="evidence" value="ECO:0007669"/>
    <property type="project" value="UniProtKB-UniRule"/>
</dbReference>
<dbReference type="CDD" id="cd18803">
    <property type="entry name" value="SF2_C_secA"/>
    <property type="match status" value="1"/>
</dbReference>
<dbReference type="HAMAP" id="MF_01382">
    <property type="entry name" value="SecA"/>
    <property type="match status" value="1"/>
</dbReference>
<dbReference type="Pfam" id="PF01043">
    <property type="entry name" value="SecA_PP_bind"/>
    <property type="match status" value="1"/>
</dbReference>
<evidence type="ECO:0000256" key="5">
    <source>
        <dbReference type="ARBA" id="ARBA00022475"/>
    </source>
</evidence>
<dbReference type="STRING" id="1802555.A2755_00705"/>
<evidence type="ECO:0000256" key="3">
    <source>
        <dbReference type="ARBA" id="ARBA00007650"/>
    </source>
</evidence>
<feature type="domain" description="SecA family profile" evidence="20">
    <location>
        <begin position="1"/>
        <end position="604"/>
    </location>
</feature>
<evidence type="ECO:0000256" key="7">
    <source>
        <dbReference type="ARBA" id="ARBA00022723"/>
    </source>
</evidence>
<dbReference type="CDD" id="cd17928">
    <property type="entry name" value="DEXDc_SecA"/>
    <property type="match status" value="1"/>
</dbReference>
<dbReference type="GO" id="GO:0031522">
    <property type="term" value="C:cell envelope Sec protein transport complex"/>
    <property type="evidence" value="ECO:0007669"/>
    <property type="project" value="TreeGrafter"/>
</dbReference>
<feature type="domain" description="Helicase C-terminal" evidence="19">
    <location>
        <begin position="442"/>
        <end position="620"/>
    </location>
</feature>
<dbReference type="InterPro" id="IPR014001">
    <property type="entry name" value="Helicase_ATP-bd"/>
</dbReference>
<dbReference type="GO" id="GO:0043952">
    <property type="term" value="P:protein transport by the Sec complex"/>
    <property type="evidence" value="ECO:0007669"/>
    <property type="project" value="TreeGrafter"/>
</dbReference>
<keyword evidence="6 15" id="KW-0963">Cytoplasm</keyword>
<dbReference type="InterPro" id="IPR011116">
    <property type="entry name" value="SecA_Wing/Scaffold"/>
</dbReference>
<dbReference type="Pfam" id="PF21090">
    <property type="entry name" value="P-loop_SecA"/>
    <property type="match status" value="2"/>
</dbReference>
<dbReference type="AlphaFoldDB" id="A0A1F8DTC4"/>
<reference evidence="21 22" key="1">
    <citation type="journal article" date="2016" name="Nat. Commun.">
        <title>Thousands of microbial genomes shed light on interconnected biogeochemical processes in an aquifer system.</title>
        <authorList>
            <person name="Anantharaman K."/>
            <person name="Brown C.T."/>
            <person name="Hug L.A."/>
            <person name="Sharon I."/>
            <person name="Castelle C.J."/>
            <person name="Probst A.J."/>
            <person name="Thomas B.C."/>
            <person name="Singh A."/>
            <person name="Wilkins M.J."/>
            <person name="Karaoz U."/>
            <person name="Brodie E.L."/>
            <person name="Williams K.H."/>
            <person name="Hubbard S.S."/>
            <person name="Banfield J.F."/>
        </authorList>
    </citation>
    <scope>NUCLEOTIDE SEQUENCE [LARGE SCALE GENOMIC DNA]</scope>
</reference>
<feature type="binding site" evidence="15">
    <location>
        <position position="517"/>
    </location>
    <ligand>
        <name>ATP</name>
        <dbReference type="ChEBI" id="CHEBI:30616"/>
    </ligand>
</feature>
<keyword evidence="9" id="KW-0862">Zinc</keyword>
<feature type="domain" description="Helicase ATP-binding" evidence="18">
    <location>
        <begin position="78"/>
        <end position="250"/>
    </location>
</feature>
<accession>A0A1F8DTC4</accession>
<gene>
    <name evidence="15" type="primary">secA</name>
    <name evidence="21" type="ORF">A2755_00705</name>
</gene>
<dbReference type="PANTHER" id="PTHR30612">
    <property type="entry name" value="SECA INNER MEMBRANE COMPONENT OF SEC PROTEIN SECRETION SYSTEM"/>
    <property type="match status" value="1"/>
</dbReference>
<comment type="cofactor">
    <cofactor evidence="1">
        <name>Zn(2+)</name>
        <dbReference type="ChEBI" id="CHEBI:29105"/>
    </cofactor>
</comment>
<feature type="binding site" evidence="15">
    <location>
        <position position="76"/>
    </location>
    <ligand>
        <name>ATP</name>
        <dbReference type="ChEBI" id="CHEBI:30616"/>
    </ligand>
</feature>
<dbReference type="GO" id="GO:0005524">
    <property type="term" value="F:ATP binding"/>
    <property type="evidence" value="ECO:0007669"/>
    <property type="project" value="UniProtKB-UniRule"/>
</dbReference>
<comment type="caution">
    <text evidence="21">The sequence shown here is derived from an EMBL/GenBank/DDBJ whole genome shotgun (WGS) entry which is preliminary data.</text>
</comment>
<dbReference type="PROSITE" id="PS51192">
    <property type="entry name" value="HELICASE_ATP_BIND_1"/>
    <property type="match status" value="1"/>
</dbReference>
<protein>
    <recommendedName>
        <fullName evidence="15 16">Protein translocase subunit SecA</fullName>
        <ecNumber evidence="15">7.4.2.8</ecNumber>
    </recommendedName>
</protein>
<evidence type="ECO:0000259" key="20">
    <source>
        <dbReference type="PROSITE" id="PS51196"/>
    </source>
</evidence>
<keyword evidence="13 15" id="KW-0811">Translocation</keyword>
<dbReference type="InterPro" id="IPR004027">
    <property type="entry name" value="SEC_C_motif"/>
</dbReference>
<comment type="catalytic activity">
    <reaction evidence="15">
        <text>ATP + H2O + cellular proteinSide 1 = ADP + phosphate + cellular proteinSide 2.</text>
        <dbReference type="EC" id="7.4.2.8"/>
    </reaction>
</comment>
<dbReference type="PROSITE" id="PS51194">
    <property type="entry name" value="HELICASE_CTER"/>
    <property type="match status" value="1"/>
</dbReference>
<evidence type="ECO:0000256" key="4">
    <source>
        <dbReference type="ARBA" id="ARBA00022448"/>
    </source>
</evidence>
<dbReference type="PANTHER" id="PTHR30612:SF0">
    <property type="entry name" value="CHLOROPLAST PROTEIN-TRANSPORTING ATPASE"/>
    <property type="match status" value="1"/>
</dbReference>
<comment type="similarity">
    <text evidence="3 15 16">Belongs to the SecA family.</text>
</comment>
<evidence type="ECO:0000256" key="6">
    <source>
        <dbReference type="ARBA" id="ARBA00022490"/>
    </source>
</evidence>
<feature type="binding site" evidence="15">
    <location>
        <begin position="94"/>
        <end position="98"/>
    </location>
    <ligand>
        <name>ATP</name>
        <dbReference type="ChEBI" id="CHEBI:30616"/>
    </ligand>
</feature>
<keyword evidence="12 15" id="KW-1278">Translocase</keyword>
<keyword evidence="5 15" id="KW-1003">Cell membrane</keyword>
<dbReference type="Gene3D" id="3.90.1440.10">
    <property type="entry name" value="SecA, preprotein cross-linking domain"/>
    <property type="match status" value="1"/>
</dbReference>
<evidence type="ECO:0000256" key="14">
    <source>
        <dbReference type="ARBA" id="ARBA00023136"/>
    </source>
</evidence>
<dbReference type="InterPro" id="IPR011130">
    <property type="entry name" value="SecA_preprotein_X-link_dom"/>
</dbReference>
<dbReference type="SUPFAM" id="SSF81767">
    <property type="entry name" value="Pre-protein crosslinking domain of SecA"/>
    <property type="match status" value="1"/>
</dbReference>
<dbReference type="NCBIfam" id="TIGR00963">
    <property type="entry name" value="secA"/>
    <property type="match status" value="1"/>
</dbReference>
<dbReference type="Pfam" id="PF07516">
    <property type="entry name" value="SecA_SW"/>
    <property type="match status" value="2"/>
</dbReference>
<dbReference type="InterPro" id="IPR036266">
    <property type="entry name" value="SecA_Wing/Scaffold_sf"/>
</dbReference>
<comment type="subunit">
    <text evidence="15">Monomer and homodimer. Part of the essential Sec protein translocation apparatus which comprises SecA, SecYEG and auxiliary proteins SecDF. Other proteins may also be involved.</text>
</comment>
<keyword evidence="4 15" id="KW-0813">Transport</keyword>
<dbReference type="InterPro" id="IPR011115">
    <property type="entry name" value="SecA_DEAD"/>
</dbReference>
<evidence type="ECO:0000256" key="10">
    <source>
        <dbReference type="ARBA" id="ARBA00022840"/>
    </source>
</evidence>
<keyword evidence="7" id="KW-0479">Metal-binding</keyword>
<keyword evidence="8 15" id="KW-0547">Nucleotide-binding</keyword>
<dbReference type="SUPFAM" id="SSF52540">
    <property type="entry name" value="P-loop containing nucleoside triphosphate hydrolases"/>
    <property type="match status" value="2"/>
</dbReference>
<dbReference type="GO" id="GO:0017038">
    <property type="term" value="P:protein import"/>
    <property type="evidence" value="ECO:0007669"/>
    <property type="project" value="InterPro"/>
</dbReference>
<keyword evidence="11 15" id="KW-0653">Protein transport</keyword>
<dbReference type="Gene3D" id="1.10.3060.10">
    <property type="entry name" value="Helical scaffold and wing domains of SecA"/>
    <property type="match status" value="1"/>
</dbReference>
<dbReference type="InterPro" id="IPR044722">
    <property type="entry name" value="SecA_SF2_C"/>
</dbReference>
<dbReference type="GO" id="GO:0065002">
    <property type="term" value="P:intracellular protein transmembrane transport"/>
    <property type="evidence" value="ECO:0007669"/>
    <property type="project" value="UniProtKB-UniRule"/>
</dbReference>
<dbReference type="NCBIfam" id="NF009538">
    <property type="entry name" value="PRK12904.1"/>
    <property type="match status" value="1"/>
</dbReference>
<name>A0A1F8DTC4_9BACT</name>
<keyword evidence="14 15" id="KW-0472">Membrane</keyword>
<evidence type="ECO:0000256" key="11">
    <source>
        <dbReference type="ARBA" id="ARBA00022927"/>
    </source>
</evidence>
<dbReference type="SMART" id="SM00957">
    <property type="entry name" value="SecA_DEAD"/>
    <property type="match status" value="1"/>
</dbReference>
<proteinExistence type="inferred from homology"/>
<dbReference type="SUPFAM" id="SSF81886">
    <property type="entry name" value="Helical scaffold and wing domains of SecA"/>
    <property type="match status" value="1"/>
</dbReference>
<comment type="function">
    <text evidence="15">Part of the Sec protein translocase complex. Interacts with the SecYEG preprotein conducting channel. Has a central role in coupling the hydrolysis of ATP to the transfer of proteins into and across the cell membrane, serving as an ATP-driven molecular motor driving the stepwise translocation of polypeptide chains across the membrane.</text>
</comment>
<dbReference type="Gene3D" id="3.40.50.300">
    <property type="entry name" value="P-loop containing nucleotide triphosphate hydrolases"/>
    <property type="match status" value="3"/>
</dbReference>
<evidence type="ECO:0000256" key="13">
    <source>
        <dbReference type="ARBA" id="ARBA00023010"/>
    </source>
</evidence>
<dbReference type="Pfam" id="PF02810">
    <property type="entry name" value="SEC-C"/>
    <property type="match status" value="1"/>
</dbReference>
<organism evidence="21 22">
    <name type="scientific">Candidatus Wolfebacteria bacterium RIFCSPHIGHO2_01_FULL_48_22</name>
    <dbReference type="NCBI Taxonomy" id="1802555"/>
    <lineage>
        <taxon>Bacteria</taxon>
        <taxon>Candidatus Wolfeibacteriota</taxon>
    </lineage>
</organism>
<dbReference type="PROSITE" id="PS51196">
    <property type="entry name" value="SECA_MOTOR_DEAD"/>
    <property type="match status" value="1"/>
</dbReference>
<dbReference type="FunFam" id="3.90.1440.10:FF:000002">
    <property type="entry name" value="Protein translocase subunit SecA"/>
    <property type="match status" value="1"/>
</dbReference>
<dbReference type="InterPro" id="IPR000185">
    <property type="entry name" value="SecA"/>
</dbReference>
<dbReference type="EC" id="7.4.2.8" evidence="15"/>
<evidence type="ECO:0000256" key="12">
    <source>
        <dbReference type="ARBA" id="ARBA00022967"/>
    </source>
</evidence>
<sequence length="815" mass="91721">MNFLSKLFSRTGTSVYEGRVQRINELETEYEKYSDDELKAETKRLRLLPEEYIERGFALVREAAKRVLNQRHFDVQLIGGLALYDGMVAEMATGEGKTLAATAPVFARALTVPPTGGGVHVITVNDYLALRDAVWMGQIYHLLGMKVSCIVHDAAYLYDPSVAVPEEDQKRDEIGSFKIQREFLRPITRKEAYEADIVYGTNHEFGFDYLRDNLAYTKAQQVQRGHYFAVIDEVDSILIDEARTPLIISAPDAESAQFYKVFAHVVRGLEPETDYTVDEKAHAVSILDAGIEKVEKSLNIGNLYDAKYVRLVHYLEESLKAKALFHRDKQYIVRDGQVVIVDEFTGRLMHGRRYSGGLHQALEAKEGVQVQQESKTYAQITIQNYFRLYEKMSGMTGTAATSAEEFRKVYGLEVMQVPTHKPRIRKDVGDRIYKTKDAKYDAIIQKVKVCMEHGQPVLVGTTSIDENERLSGLFSGAGIAHEALNAKNHEREGEIIAQAGRAGKVMLATNVAGRGVDIVLGGNPPDPLEAQRVRDAGGLFVLGTQRNEARRIDNQLRGRSGRQGDPGITQFFLSLEDDMLRIFGGDRIKSLMGNLNIPDNEPIESRLVSKVIDEAQKKVEGLNFDARKHLLDYDDVLNRQRTAVYRKRQNLMEQLEQGKTEELLGGMVERSVLAQTGKGELSEEDKAKVAELSRDPQTPLRMLAAIDMFWTNHLENLEALLESVRIRAYGQKDPLVEYKRESYDMFKTLLADAEEWVVQHVFTSQNDAEGTLKHTEDIVQRSSASSQRSSPYGKVGRNDPCPCGSGLKYKKCHGK</sequence>
<dbReference type="Pfam" id="PF07517">
    <property type="entry name" value="SecA_DEAD"/>
    <property type="match status" value="1"/>
</dbReference>
<dbReference type="InterPro" id="IPR001650">
    <property type="entry name" value="Helicase_C-like"/>
</dbReference>
<dbReference type="PRINTS" id="PR00906">
    <property type="entry name" value="SECA"/>
</dbReference>
<comment type="subcellular location">
    <subcellularLocation>
        <location evidence="15">Cell membrane</location>
        <topology evidence="15">Peripheral membrane protein</topology>
        <orientation evidence="15">Cytoplasmic side</orientation>
    </subcellularLocation>
    <subcellularLocation>
        <location evidence="15">Cytoplasm</location>
    </subcellularLocation>
    <subcellularLocation>
        <location evidence="2">Membrane</location>
        <topology evidence="2">Peripheral membrane protein</topology>
    </subcellularLocation>
    <text evidence="15">Distribution is 50-50.</text>
</comment>
<evidence type="ECO:0000313" key="22">
    <source>
        <dbReference type="Proteomes" id="UP000177029"/>
    </source>
</evidence>